<sequence>MTRQITINLDGQQFMLDLEFEQRDHSIVYHVTPNKHFSDQIPAGFEMIQTDSDKEGAPTYDGSGLSEQGRLIAETISHQISQLPPQFRGGKPVEA</sequence>
<organism evidence="1 3">
    <name type="scientific">Chitinophaga sancti</name>
    <dbReference type="NCBI Taxonomy" id="1004"/>
    <lineage>
        <taxon>Bacteria</taxon>
        <taxon>Pseudomonadati</taxon>
        <taxon>Bacteroidota</taxon>
        <taxon>Chitinophagia</taxon>
        <taxon>Chitinophagales</taxon>
        <taxon>Chitinophagaceae</taxon>
        <taxon>Chitinophaga</taxon>
    </lineage>
</organism>
<gene>
    <name evidence="1" type="ORF">SAMN05661012_06309</name>
    <name evidence="2" type="ORF">SR876_07000</name>
</gene>
<dbReference type="EMBL" id="FPIZ01000037">
    <property type="protein sequence ID" value="SFW88759.1"/>
    <property type="molecule type" value="Genomic_DNA"/>
</dbReference>
<accession>A0A1K1SXG1</accession>
<evidence type="ECO:0000313" key="2">
    <source>
        <dbReference type="EMBL" id="WQG91240.1"/>
    </source>
</evidence>
<reference evidence="1 3" key="1">
    <citation type="submission" date="2016-11" db="EMBL/GenBank/DDBJ databases">
        <authorList>
            <person name="Jaros S."/>
            <person name="Januszkiewicz K."/>
            <person name="Wedrychowicz H."/>
        </authorList>
    </citation>
    <scope>NUCLEOTIDE SEQUENCE [LARGE SCALE GENOMIC DNA]</scope>
    <source>
        <strain evidence="1 3">DSM 784</strain>
    </source>
</reference>
<evidence type="ECO:0000313" key="4">
    <source>
        <dbReference type="Proteomes" id="UP001326715"/>
    </source>
</evidence>
<reference evidence="2 4" key="2">
    <citation type="submission" date="2023-11" db="EMBL/GenBank/DDBJ databases">
        <title>MicrobeMod: A computational toolkit for identifying prokaryotic methylation and restriction-modification with nanopore sequencing.</title>
        <authorList>
            <person name="Crits-Christoph A."/>
            <person name="Kang S.C."/>
            <person name="Lee H."/>
            <person name="Ostrov N."/>
        </authorList>
    </citation>
    <scope>NUCLEOTIDE SEQUENCE [LARGE SCALE GENOMIC DNA]</scope>
    <source>
        <strain evidence="2 4">ATCC 23090</strain>
    </source>
</reference>
<evidence type="ECO:0000313" key="3">
    <source>
        <dbReference type="Proteomes" id="UP000183788"/>
    </source>
</evidence>
<dbReference type="OrthoDB" id="673218at2"/>
<dbReference type="RefSeq" id="WP_143150960.1">
    <property type="nucleotide sequence ID" value="NZ_CP139972.1"/>
</dbReference>
<keyword evidence="4" id="KW-1185">Reference proteome</keyword>
<dbReference type="Proteomes" id="UP000183788">
    <property type="component" value="Unassembled WGS sequence"/>
</dbReference>
<dbReference type="EMBL" id="CP140154">
    <property type="protein sequence ID" value="WQG91240.1"/>
    <property type="molecule type" value="Genomic_DNA"/>
</dbReference>
<proteinExistence type="predicted"/>
<dbReference type="AlphaFoldDB" id="A0A1K1SXG1"/>
<evidence type="ECO:0000313" key="1">
    <source>
        <dbReference type="EMBL" id="SFW88759.1"/>
    </source>
</evidence>
<name>A0A1K1SXG1_9BACT</name>
<protein>
    <submittedName>
        <fullName evidence="1">Uncharacterized protein</fullName>
    </submittedName>
</protein>
<dbReference type="Proteomes" id="UP001326715">
    <property type="component" value="Chromosome"/>
</dbReference>